<dbReference type="EMBL" id="LT629791">
    <property type="protein sequence ID" value="SDU33838.1"/>
    <property type="molecule type" value="Genomic_DNA"/>
</dbReference>
<protein>
    <submittedName>
        <fullName evidence="2">Pimeloyl-ACP methyl ester carboxylesterase</fullName>
    </submittedName>
</protein>
<dbReference type="AlphaFoldDB" id="A0A1H2HQP3"/>
<dbReference type="Proteomes" id="UP000182977">
    <property type="component" value="Chromosome I"/>
</dbReference>
<dbReference type="InterPro" id="IPR052897">
    <property type="entry name" value="Sec-Metab_Biosynth_Hydrolase"/>
</dbReference>
<dbReference type="GO" id="GO:0003824">
    <property type="term" value="F:catalytic activity"/>
    <property type="evidence" value="ECO:0007669"/>
    <property type="project" value="UniProtKB-ARBA"/>
</dbReference>
<dbReference type="Pfam" id="PF12697">
    <property type="entry name" value="Abhydrolase_6"/>
    <property type="match status" value="1"/>
</dbReference>
<evidence type="ECO:0000313" key="3">
    <source>
        <dbReference type="Proteomes" id="UP000182977"/>
    </source>
</evidence>
<name>A0A1H2HQP3_9ACTN</name>
<dbReference type="InterPro" id="IPR000073">
    <property type="entry name" value="AB_hydrolase_1"/>
</dbReference>
<dbReference type="SUPFAM" id="SSF53474">
    <property type="entry name" value="alpha/beta-Hydrolases"/>
    <property type="match status" value="1"/>
</dbReference>
<dbReference type="PANTHER" id="PTHR37017">
    <property type="entry name" value="AB HYDROLASE-1 DOMAIN-CONTAINING PROTEIN-RELATED"/>
    <property type="match status" value="1"/>
</dbReference>
<feature type="domain" description="AB hydrolase-1" evidence="1">
    <location>
        <begin position="52"/>
        <end position="268"/>
    </location>
</feature>
<proteinExistence type="predicted"/>
<dbReference type="Gene3D" id="3.40.50.1820">
    <property type="entry name" value="alpha/beta hydrolase"/>
    <property type="match status" value="1"/>
</dbReference>
<gene>
    <name evidence="2" type="ORF">SAMN04488563_1173</name>
</gene>
<sequence length="284" mass="29736">MTMPIARAVSHAGRRPPRWVVLLAAVALLLVSVTSAQSVAQAGRPGPPKPTIVLVHGAWADASSWNNVTERLQDDGYTVRAIANPLRSLATDAASVRAFLDTLTGPIVLVGHSYGGAVITNAATGSPNVEALVYINAFAPDEGQSPLELAGPDSALSADPLTVFDFVPAGPPGPTTDLYLKETVVFDSFATGLSRDDKALVWATQRAAAFGGLAETSGPPAWETIPSWTLIGLKDEIIPPDVQRAMAENAGATISEYNAGHLGLMSDSRTVTRLIERVARASVH</sequence>
<evidence type="ECO:0000313" key="2">
    <source>
        <dbReference type="EMBL" id="SDU33838.1"/>
    </source>
</evidence>
<dbReference type="RefSeq" id="WP_082154948.1">
    <property type="nucleotide sequence ID" value="NZ_KQ061220.1"/>
</dbReference>
<dbReference type="STRING" id="419479.SAMN04488563_1173"/>
<accession>A0A1H2HQP3</accession>
<keyword evidence="3" id="KW-1185">Reference proteome</keyword>
<dbReference type="PANTHER" id="PTHR37017:SF11">
    <property type="entry name" value="ESTERASE_LIPASE_THIOESTERASE DOMAIN-CONTAINING PROTEIN"/>
    <property type="match status" value="1"/>
</dbReference>
<organism evidence="2 3">
    <name type="scientific">Jiangella alkaliphila</name>
    <dbReference type="NCBI Taxonomy" id="419479"/>
    <lineage>
        <taxon>Bacteria</taxon>
        <taxon>Bacillati</taxon>
        <taxon>Actinomycetota</taxon>
        <taxon>Actinomycetes</taxon>
        <taxon>Jiangellales</taxon>
        <taxon>Jiangellaceae</taxon>
        <taxon>Jiangella</taxon>
    </lineage>
</organism>
<reference evidence="3" key="1">
    <citation type="submission" date="2016-10" db="EMBL/GenBank/DDBJ databases">
        <authorList>
            <person name="Varghese N."/>
            <person name="Submissions S."/>
        </authorList>
    </citation>
    <scope>NUCLEOTIDE SEQUENCE [LARGE SCALE GENOMIC DNA]</scope>
    <source>
        <strain evidence="3">DSM 45079</strain>
    </source>
</reference>
<evidence type="ECO:0000259" key="1">
    <source>
        <dbReference type="Pfam" id="PF12697"/>
    </source>
</evidence>
<dbReference type="InterPro" id="IPR029058">
    <property type="entry name" value="AB_hydrolase_fold"/>
</dbReference>